<dbReference type="OrthoDB" id="196547at2759"/>
<feature type="transmembrane region" description="Helical" evidence="2">
    <location>
        <begin position="230"/>
        <end position="253"/>
    </location>
</feature>
<dbReference type="InterPro" id="IPR044926">
    <property type="entry name" value="RGS_subdomain_2"/>
</dbReference>
<proteinExistence type="predicted"/>
<organism evidence="3 4">
    <name type="scientific">Dimargaris verticillata</name>
    <dbReference type="NCBI Taxonomy" id="2761393"/>
    <lineage>
        <taxon>Eukaryota</taxon>
        <taxon>Fungi</taxon>
        <taxon>Fungi incertae sedis</taxon>
        <taxon>Zoopagomycota</taxon>
        <taxon>Kickxellomycotina</taxon>
        <taxon>Dimargaritomycetes</taxon>
        <taxon>Dimargaritales</taxon>
        <taxon>Dimargaritaceae</taxon>
        <taxon>Dimargaris</taxon>
    </lineage>
</organism>
<feature type="transmembrane region" description="Helical" evidence="2">
    <location>
        <begin position="25"/>
        <end position="51"/>
    </location>
</feature>
<evidence type="ECO:0000256" key="2">
    <source>
        <dbReference type="SAM" id="Phobius"/>
    </source>
</evidence>
<keyword evidence="2" id="KW-1133">Transmembrane helix</keyword>
<feature type="transmembrane region" description="Helical" evidence="2">
    <location>
        <begin position="63"/>
        <end position="83"/>
    </location>
</feature>
<dbReference type="Proteomes" id="UP001151582">
    <property type="component" value="Unassembled WGS sequence"/>
</dbReference>
<protein>
    <recommendedName>
        <fullName evidence="5">RGS domain-containing protein</fullName>
    </recommendedName>
</protein>
<feature type="transmembrane region" description="Helical" evidence="2">
    <location>
        <begin position="265"/>
        <end position="285"/>
    </location>
</feature>
<gene>
    <name evidence="3" type="ORF">H4R34_003516</name>
</gene>
<feature type="transmembrane region" description="Helical" evidence="2">
    <location>
        <begin position="190"/>
        <end position="210"/>
    </location>
</feature>
<feature type="region of interest" description="Disordered" evidence="1">
    <location>
        <begin position="429"/>
        <end position="458"/>
    </location>
</feature>
<keyword evidence="2" id="KW-0812">Transmembrane</keyword>
<evidence type="ECO:0008006" key="5">
    <source>
        <dbReference type="Google" id="ProtNLM"/>
    </source>
</evidence>
<keyword evidence="4" id="KW-1185">Reference proteome</keyword>
<dbReference type="InterPro" id="IPR036305">
    <property type="entry name" value="RGS_sf"/>
</dbReference>
<keyword evidence="2" id="KW-0472">Membrane</keyword>
<evidence type="ECO:0000313" key="4">
    <source>
        <dbReference type="Proteomes" id="UP001151582"/>
    </source>
</evidence>
<dbReference type="Gene3D" id="1.10.167.10">
    <property type="entry name" value="Regulator of G-protein Signalling 4, domain 2"/>
    <property type="match status" value="1"/>
</dbReference>
<dbReference type="EMBL" id="JANBQB010000334">
    <property type="protein sequence ID" value="KAJ1977617.1"/>
    <property type="molecule type" value="Genomic_DNA"/>
</dbReference>
<evidence type="ECO:0000313" key="3">
    <source>
        <dbReference type="EMBL" id="KAJ1977617.1"/>
    </source>
</evidence>
<comment type="caution">
    <text evidence="3">The sequence shown here is derived from an EMBL/GenBank/DDBJ whole genome shotgun (WGS) entry which is preliminary data.</text>
</comment>
<evidence type="ECO:0000256" key="1">
    <source>
        <dbReference type="SAM" id="MobiDB-lite"/>
    </source>
</evidence>
<dbReference type="AlphaFoldDB" id="A0A9W8B5Y3"/>
<feature type="transmembrane region" description="Helical" evidence="2">
    <location>
        <begin position="291"/>
        <end position="316"/>
    </location>
</feature>
<accession>A0A9W8B5Y3</accession>
<reference evidence="3" key="1">
    <citation type="submission" date="2022-07" db="EMBL/GenBank/DDBJ databases">
        <title>Phylogenomic reconstructions and comparative analyses of Kickxellomycotina fungi.</title>
        <authorList>
            <person name="Reynolds N.K."/>
            <person name="Stajich J.E."/>
            <person name="Barry K."/>
            <person name="Grigoriev I.V."/>
            <person name="Crous P."/>
            <person name="Smith M.E."/>
        </authorList>
    </citation>
    <scope>NUCLEOTIDE SEQUENCE</scope>
    <source>
        <strain evidence="3">RSA 567</strain>
    </source>
</reference>
<feature type="transmembrane region" description="Helical" evidence="2">
    <location>
        <begin position="95"/>
        <end position="120"/>
    </location>
</feature>
<name>A0A9W8B5Y3_9FUNG</name>
<sequence>MTNYTSIFTNPEHPSWIPGPVQNRAIAIGFGVFTALALAYVLVSTAFFYHMSRRVRDIQQRSVRLTLWHSAAVVGYVLMAGTANARQNLGYPCFLQLWGTLLFGMLHTMTFTTKVLRFLFQFHYNRDKLGMRPTRHPPIPDKPEMEGSLPWNTPIVSNAAALTSTSSVSKGWFSRWLSRRKDTFLSEIRCLWIVLGAVAVAAVYCLVLQIVDPSFRLIPLEVRCILSWEYIPIIVVILINSLFVNPLLLGKLWGAKDGYGIQQEIILCCIFLALSMIATMVWGFIPGPHQYTFACYIWPAIAVLILHSALVTWPVIKNWGAQHLRYRYSQVSMASTDSDNSRNFLWQSFLNMLAEPVGLARLKVWSSQLFCTELIMFLEEYHDLKGFLANTYPPPARMDKPLQAKDALDPFQSLRYKQADDTLTTLVHQSHPADQSIPLTPLSSSGKPENHGTAGYWASTSNRPGLALSDADLRSVHEKPVVVDIESPSEITYSIRETWNLSKYQRPATPDPLESLAAGNAEEPSINVSQHPSLQLAYYMFFQRFIEKPSDLRVAVPPHLLAQVERKVNTQEMSADIFDDVRKEVLKLVFNDVYLKCIDWK</sequence>
<dbReference type="SUPFAM" id="SSF48097">
    <property type="entry name" value="Regulator of G-protein signaling, RGS"/>
    <property type="match status" value="1"/>
</dbReference>
<feature type="compositionally biased region" description="Polar residues" evidence="1">
    <location>
        <begin position="437"/>
        <end position="447"/>
    </location>
</feature>